<accession>A0A9X3ED61</accession>
<dbReference type="EMBL" id="JAPNOA010000018">
    <property type="protein sequence ID" value="MCY0964639.1"/>
    <property type="molecule type" value="Genomic_DNA"/>
</dbReference>
<name>A0A9X3ED61_9GAMM</name>
<reference evidence="1" key="1">
    <citation type="submission" date="2022-11" db="EMBL/GenBank/DDBJ databases">
        <title>Parathalassolutuus dongxingensis gen. nov., sp. nov., a novel member of family Oceanospirillaceae isolated from a coastal shrimp pond in Guangxi, China.</title>
        <authorList>
            <person name="Chen H."/>
        </authorList>
    </citation>
    <scope>NUCLEOTIDE SEQUENCE</scope>
    <source>
        <strain evidence="1">G-43</strain>
    </source>
</reference>
<sequence length="307" mass="35047">MSSLWPATREQDQRLLKTLLSNRSALRDMPENWMKQWETVWAPVATWVAEQKREIGGVPVIGIQGGQGSGKSTLSRALCSLYREALGWNVVSVSIDDLYLTHAERQRLGQETHPLLVTRGVPGTHDYELGKQVFADLKALEPGAILKLPAFDKASDDRLPEQDWHKVFGPIDLILFEGWCVGCQPVSAEELATPFNELERLEDTDGRWRHRANDMLAGPYRDWFAMIDRLVTMRVPGMQAVLNWRSQQEVENNRNRRGATTRSMDANALARFIQHYERLTCNALRDLKEHADLVLDLNSLHLVKRIE</sequence>
<evidence type="ECO:0000313" key="2">
    <source>
        <dbReference type="Proteomes" id="UP001150830"/>
    </source>
</evidence>
<dbReference type="Gene3D" id="3.40.50.300">
    <property type="entry name" value="P-loop containing nucleotide triphosphate hydrolases"/>
    <property type="match status" value="1"/>
</dbReference>
<evidence type="ECO:0000313" key="1">
    <source>
        <dbReference type="EMBL" id="MCY0964639.1"/>
    </source>
</evidence>
<comment type="caution">
    <text evidence="1">The sequence shown here is derived from an EMBL/GenBank/DDBJ whole genome shotgun (WGS) entry which is preliminary data.</text>
</comment>
<evidence type="ECO:0008006" key="3">
    <source>
        <dbReference type="Google" id="ProtNLM"/>
    </source>
</evidence>
<dbReference type="SUPFAM" id="SSF52540">
    <property type="entry name" value="P-loop containing nucleoside triphosphate hydrolases"/>
    <property type="match status" value="1"/>
</dbReference>
<keyword evidence="2" id="KW-1185">Reference proteome</keyword>
<dbReference type="RefSeq" id="WP_283172853.1">
    <property type="nucleotide sequence ID" value="NZ_JAPNOA010000018.1"/>
</dbReference>
<dbReference type="AlphaFoldDB" id="A0A9X3ED61"/>
<dbReference type="PANTHER" id="PTHR10285">
    <property type="entry name" value="URIDINE KINASE"/>
    <property type="match status" value="1"/>
</dbReference>
<dbReference type="InterPro" id="IPR027417">
    <property type="entry name" value="P-loop_NTPase"/>
</dbReference>
<organism evidence="1 2">
    <name type="scientific">Parathalassolituus penaei</name>
    <dbReference type="NCBI Taxonomy" id="2997323"/>
    <lineage>
        <taxon>Bacteria</taxon>
        <taxon>Pseudomonadati</taxon>
        <taxon>Pseudomonadota</taxon>
        <taxon>Gammaproteobacteria</taxon>
        <taxon>Oceanospirillales</taxon>
        <taxon>Oceanospirillaceae</taxon>
        <taxon>Parathalassolituus</taxon>
    </lineage>
</organism>
<proteinExistence type="predicted"/>
<dbReference type="Proteomes" id="UP001150830">
    <property type="component" value="Unassembled WGS sequence"/>
</dbReference>
<gene>
    <name evidence="1" type="ORF">OUO13_05540</name>
</gene>
<protein>
    <recommendedName>
        <fullName evidence="3">Kinase</fullName>
    </recommendedName>
</protein>